<sequence>MSLLCSVFFMPFLGLNYWFKWFFSLMGFVFLSDYCLLLW</sequence>
<dbReference type="EMBL" id="GGEC01080568">
    <property type="protein sequence ID" value="MBX61052.1"/>
    <property type="molecule type" value="Transcribed_RNA"/>
</dbReference>
<dbReference type="AlphaFoldDB" id="A0A2P2Q273"/>
<feature type="transmembrane region" description="Helical" evidence="1">
    <location>
        <begin position="18"/>
        <end position="38"/>
    </location>
</feature>
<organism evidence="2">
    <name type="scientific">Rhizophora mucronata</name>
    <name type="common">Asiatic mangrove</name>
    <dbReference type="NCBI Taxonomy" id="61149"/>
    <lineage>
        <taxon>Eukaryota</taxon>
        <taxon>Viridiplantae</taxon>
        <taxon>Streptophyta</taxon>
        <taxon>Embryophyta</taxon>
        <taxon>Tracheophyta</taxon>
        <taxon>Spermatophyta</taxon>
        <taxon>Magnoliopsida</taxon>
        <taxon>eudicotyledons</taxon>
        <taxon>Gunneridae</taxon>
        <taxon>Pentapetalae</taxon>
        <taxon>rosids</taxon>
        <taxon>fabids</taxon>
        <taxon>Malpighiales</taxon>
        <taxon>Rhizophoraceae</taxon>
        <taxon>Rhizophora</taxon>
    </lineage>
</organism>
<proteinExistence type="predicted"/>
<keyword evidence="1" id="KW-0812">Transmembrane</keyword>
<name>A0A2P2Q273_RHIMU</name>
<reference evidence="2" key="1">
    <citation type="submission" date="2018-02" db="EMBL/GenBank/DDBJ databases">
        <title>Rhizophora mucronata_Transcriptome.</title>
        <authorList>
            <person name="Meera S.P."/>
            <person name="Sreeshan A."/>
            <person name="Augustine A."/>
        </authorList>
    </citation>
    <scope>NUCLEOTIDE SEQUENCE</scope>
    <source>
        <tissue evidence="2">Leaf</tissue>
    </source>
</reference>
<protein>
    <submittedName>
        <fullName evidence="2">Uncharacterized protein</fullName>
    </submittedName>
</protein>
<evidence type="ECO:0000313" key="2">
    <source>
        <dbReference type="EMBL" id="MBX61052.1"/>
    </source>
</evidence>
<keyword evidence="1" id="KW-0472">Membrane</keyword>
<evidence type="ECO:0000256" key="1">
    <source>
        <dbReference type="SAM" id="Phobius"/>
    </source>
</evidence>
<accession>A0A2P2Q273</accession>
<keyword evidence="1" id="KW-1133">Transmembrane helix</keyword>